<evidence type="ECO:0000313" key="1">
    <source>
        <dbReference type="EMBL" id="GBN14584.1"/>
    </source>
</evidence>
<proteinExistence type="predicted"/>
<sequence length="91" mass="10398">MGNELSELETLPDLFNDTGSEIDFVHLTSNESSDDSVIQSLNSLFSERKSSSKINYNEELLTRTLIRLRNNDKFEPENSANIKFADTPIWD</sequence>
<organism evidence="1 2">
    <name type="scientific">Araneus ventricosus</name>
    <name type="common">Orbweaver spider</name>
    <name type="synonym">Epeira ventricosa</name>
    <dbReference type="NCBI Taxonomy" id="182803"/>
    <lineage>
        <taxon>Eukaryota</taxon>
        <taxon>Metazoa</taxon>
        <taxon>Ecdysozoa</taxon>
        <taxon>Arthropoda</taxon>
        <taxon>Chelicerata</taxon>
        <taxon>Arachnida</taxon>
        <taxon>Araneae</taxon>
        <taxon>Araneomorphae</taxon>
        <taxon>Entelegynae</taxon>
        <taxon>Araneoidea</taxon>
        <taxon>Araneidae</taxon>
        <taxon>Araneus</taxon>
    </lineage>
</organism>
<accession>A0A4Y2LJ60</accession>
<gene>
    <name evidence="1" type="ORF">AVEN_230434_1</name>
</gene>
<dbReference type="EMBL" id="BGPR01005920">
    <property type="protein sequence ID" value="GBN14584.1"/>
    <property type="molecule type" value="Genomic_DNA"/>
</dbReference>
<reference evidence="1 2" key="1">
    <citation type="journal article" date="2019" name="Sci. Rep.">
        <title>Orb-weaving spider Araneus ventricosus genome elucidates the spidroin gene catalogue.</title>
        <authorList>
            <person name="Kono N."/>
            <person name="Nakamura H."/>
            <person name="Ohtoshi R."/>
            <person name="Moran D.A.P."/>
            <person name="Shinohara A."/>
            <person name="Yoshida Y."/>
            <person name="Fujiwara M."/>
            <person name="Mori M."/>
            <person name="Tomita M."/>
            <person name="Arakawa K."/>
        </authorList>
    </citation>
    <scope>NUCLEOTIDE SEQUENCE [LARGE SCALE GENOMIC DNA]</scope>
</reference>
<evidence type="ECO:0000313" key="2">
    <source>
        <dbReference type="Proteomes" id="UP000499080"/>
    </source>
</evidence>
<name>A0A4Y2LJ60_ARAVE</name>
<dbReference type="AlphaFoldDB" id="A0A4Y2LJ60"/>
<protein>
    <submittedName>
        <fullName evidence="1">Uncharacterized protein</fullName>
    </submittedName>
</protein>
<dbReference type="Proteomes" id="UP000499080">
    <property type="component" value="Unassembled WGS sequence"/>
</dbReference>
<comment type="caution">
    <text evidence="1">The sequence shown here is derived from an EMBL/GenBank/DDBJ whole genome shotgun (WGS) entry which is preliminary data.</text>
</comment>
<keyword evidence="2" id="KW-1185">Reference proteome</keyword>